<evidence type="ECO:0000256" key="6">
    <source>
        <dbReference type="ARBA" id="ARBA00022989"/>
    </source>
</evidence>
<name>A0ABM8RFZ9_9BACT</name>
<dbReference type="InterPro" id="IPR051085">
    <property type="entry name" value="MB_O-acyltransferase"/>
</dbReference>
<keyword evidence="3 9" id="KW-1003">Cell membrane</keyword>
<keyword evidence="4 9" id="KW-0808">Transferase</keyword>
<dbReference type="GO" id="GO:0016746">
    <property type="term" value="F:acyltransferase activity"/>
    <property type="evidence" value="ECO:0007669"/>
    <property type="project" value="UniProtKB-KW"/>
</dbReference>
<feature type="transmembrane region" description="Helical" evidence="10">
    <location>
        <begin position="487"/>
        <end position="505"/>
    </location>
</feature>
<organism evidence="11 12">
    <name type="scientific">Nitrospira defluvii</name>
    <dbReference type="NCBI Taxonomy" id="330214"/>
    <lineage>
        <taxon>Bacteria</taxon>
        <taxon>Pseudomonadati</taxon>
        <taxon>Nitrospirota</taxon>
        <taxon>Nitrospiria</taxon>
        <taxon>Nitrospirales</taxon>
        <taxon>Nitrospiraceae</taxon>
        <taxon>Nitrospira</taxon>
    </lineage>
</organism>
<evidence type="ECO:0000256" key="3">
    <source>
        <dbReference type="ARBA" id="ARBA00022475"/>
    </source>
</evidence>
<evidence type="ECO:0000256" key="9">
    <source>
        <dbReference type="PIRNR" id="PIRNR016636"/>
    </source>
</evidence>
<evidence type="ECO:0000256" key="8">
    <source>
        <dbReference type="ARBA" id="ARBA00023315"/>
    </source>
</evidence>
<evidence type="ECO:0000256" key="10">
    <source>
        <dbReference type="SAM" id="Phobius"/>
    </source>
</evidence>
<feature type="transmembrane region" description="Helical" evidence="10">
    <location>
        <begin position="82"/>
        <end position="102"/>
    </location>
</feature>
<comment type="similarity">
    <text evidence="2 9">Belongs to the membrane-bound acyltransferase family.</text>
</comment>
<accession>A0ABM8RFZ9</accession>
<dbReference type="PANTHER" id="PTHR13285">
    <property type="entry name" value="ACYLTRANSFERASE"/>
    <property type="match status" value="1"/>
</dbReference>
<keyword evidence="8 9" id="KW-0012">Acyltransferase</keyword>
<feature type="transmembrane region" description="Helical" evidence="10">
    <location>
        <begin position="317"/>
        <end position="340"/>
    </location>
</feature>
<dbReference type="PANTHER" id="PTHR13285:SF23">
    <property type="entry name" value="TEICHOIC ACID D-ALANYLTRANSFERASE"/>
    <property type="match status" value="1"/>
</dbReference>
<dbReference type="RefSeq" id="WP_213042371.1">
    <property type="nucleotide sequence ID" value="NZ_CAJNBJ010000016.1"/>
</dbReference>
<keyword evidence="12" id="KW-1185">Reference proteome</keyword>
<dbReference type="PIRSF" id="PIRSF016636">
    <property type="entry name" value="AlgI_DltB"/>
    <property type="match status" value="1"/>
</dbReference>
<protein>
    <submittedName>
        <fullName evidence="11">Peptidoglycan O-acetyltransferase</fullName>
        <ecNumber evidence="11">2.3.1.-</ecNumber>
    </submittedName>
</protein>
<evidence type="ECO:0000256" key="2">
    <source>
        <dbReference type="ARBA" id="ARBA00010323"/>
    </source>
</evidence>
<dbReference type="InterPro" id="IPR004299">
    <property type="entry name" value="MBOAT_fam"/>
</dbReference>
<dbReference type="EC" id="2.3.1.-" evidence="11"/>
<dbReference type="InterPro" id="IPR024194">
    <property type="entry name" value="Ac/AlaTfrase_AlgI/DltB"/>
</dbReference>
<dbReference type="Proteomes" id="UP000675880">
    <property type="component" value="Unassembled WGS sequence"/>
</dbReference>
<feature type="transmembrane region" description="Helical" evidence="10">
    <location>
        <begin position="31"/>
        <end position="48"/>
    </location>
</feature>
<comment type="caution">
    <text evidence="11">The sequence shown here is derived from an EMBL/GenBank/DDBJ whole genome shotgun (WGS) entry which is preliminary data.</text>
</comment>
<evidence type="ECO:0000256" key="7">
    <source>
        <dbReference type="ARBA" id="ARBA00023136"/>
    </source>
</evidence>
<dbReference type="PIRSF" id="PIRSF500217">
    <property type="entry name" value="AlgI"/>
    <property type="match status" value="1"/>
</dbReference>
<keyword evidence="6 10" id="KW-1133">Transmembrane helix</keyword>
<comment type="subcellular location">
    <subcellularLocation>
        <location evidence="1">Cell membrane</location>
        <topology evidence="1">Multi-pass membrane protein</topology>
    </subcellularLocation>
</comment>
<feature type="transmembrane region" description="Helical" evidence="10">
    <location>
        <begin position="122"/>
        <end position="139"/>
    </location>
</feature>
<dbReference type="InterPro" id="IPR028362">
    <property type="entry name" value="AlgI"/>
</dbReference>
<feature type="transmembrane region" description="Helical" evidence="10">
    <location>
        <begin position="446"/>
        <end position="467"/>
    </location>
</feature>
<evidence type="ECO:0000256" key="1">
    <source>
        <dbReference type="ARBA" id="ARBA00004651"/>
    </source>
</evidence>
<evidence type="ECO:0000313" key="11">
    <source>
        <dbReference type="EMBL" id="CAE6751048.1"/>
    </source>
</evidence>
<feature type="transmembrane region" description="Helical" evidence="10">
    <location>
        <begin position="360"/>
        <end position="378"/>
    </location>
</feature>
<gene>
    <name evidence="11" type="primary">patA</name>
    <name evidence="11" type="ORF">NSPZN2_30172</name>
</gene>
<evidence type="ECO:0000313" key="12">
    <source>
        <dbReference type="Proteomes" id="UP000675880"/>
    </source>
</evidence>
<keyword evidence="7 9" id="KW-0472">Membrane</keyword>
<evidence type="ECO:0000256" key="4">
    <source>
        <dbReference type="ARBA" id="ARBA00022679"/>
    </source>
</evidence>
<reference evidence="11 12" key="1">
    <citation type="submission" date="2021-02" db="EMBL/GenBank/DDBJ databases">
        <authorList>
            <person name="Han P."/>
        </authorList>
    </citation>
    <scope>NUCLEOTIDE SEQUENCE [LARGE SCALE GENOMIC DNA]</scope>
    <source>
        <strain evidence="11">Candidatus Nitrospira sp. ZN2</strain>
    </source>
</reference>
<evidence type="ECO:0000256" key="5">
    <source>
        <dbReference type="ARBA" id="ARBA00022692"/>
    </source>
</evidence>
<dbReference type="Pfam" id="PF03062">
    <property type="entry name" value="MBOAT"/>
    <property type="match status" value="1"/>
</dbReference>
<feature type="transmembrane region" description="Helical" evidence="10">
    <location>
        <begin position="54"/>
        <end position="70"/>
    </location>
</feature>
<feature type="transmembrane region" description="Helical" evidence="10">
    <location>
        <begin position="6"/>
        <end position="24"/>
    </location>
</feature>
<dbReference type="EMBL" id="CAJNBJ010000016">
    <property type="protein sequence ID" value="CAE6751048.1"/>
    <property type="molecule type" value="Genomic_DNA"/>
</dbReference>
<keyword evidence="5 10" id="KW-0812">Transmembrane</keyword>
<sequence length="517" mass="57935">MPLHSFYFLALFLPLAVAVHFLLTKAGHFRLAVAGLVSLSLAFCGWRGLSDAEILMGSICINFLIALLLRRQAGQPGPKQTFFLALGITVNLSLLAYCKYSAFVVENVNALLHTTYPVLTTYLPIGISFLTFQQIAYLTDVYRGQVKTFNFLDYCFVCSFFPKLLAGPIVRHAEVVPQIAQSMRMLSHEALAAGATRFTIGLFKKVVLADTLAGYATPLFAADTIARDPGMVEAWGGILAYTFQLYFDFSGYTDMAIGIAQLFGISLPENFNSPYKATSITDFWKRWHMTLSRFLRDYVYIPLGGNRQGPTRQYFNLLLTMMLCGLWHGASWTFVIWGTLHGAYLLVNHGWRRLALPCPPTIGWGITFLSVAFAWAWFRADSVSAAIRLTTSLSGLNGLWENGFREALRYLELPAPQLDALARFFDHDMGFVIRVGHWTIYPANMLFSTPLLQTFWLVVSGLIVLRFPNASEWMHPSPKNSESLFSLRRALVVGGLLFLVWLASITSQTSGFIYENF</sequence>
<proteinExistence type="inferred from homology"/>